<dbReference type="PANTHER" id="PTHR32552:SF74">
    <property type="entry name" value="HYDROXAMATE SIDEROPHORE RECEPTOR FHUE"/>
    <property type="match status" value="1"/>
</dbReference>
<keyword evidence="2 8" id="KW-0813">Transport</keyword>
<gene>
    <name evidence="10" type="ORF">O8C91_08785</name>
</gene>
<reference evidence="10" key="2">
    <citation type="journal article" date="2023" name="Microorganisms">
        <title>Genomic Characterization of Arcobacter butzleri Strains Isolated from Various Sources in Lithuania.</title>
        <authorList>
            <person name="Uljanovas D."/>
            <person name="Golz G."/>
            <person name="Fleischmann S."/>
            <person name="Kudirkiene E."/>
            <person name="Kasetiene N."/>
            <person name="Grineviciene A."/>
            <person name="Tamuleviciene E."/>
            <person name="Aksomaitiene J."/>
            <person name="Alter T."/>
            <person name="Malakauskas M."/>
        </authorList>
    </citation>
    <scope>NUCLEOTIDE SEQUENCE</scope>
    <source>
        <strain evidence="10">RCM39</strain>
    </source>
</reference>
<evidence type="ECO:0000313" key="10">
    <source>
        <dbReference type="EMBL" id="MDN5064290.1"/>
    </source>
</evidence>
<keyword evidence="10" id="KW-0675">Receptor</keyword>
<evidence type="ECO:0000256" key="7">
    <source>
        <dbReference type="ARBA" id="ARBA00023237"/>
    </source>
</evidence>
<evidence type="ECO:0000256" key="6">
    <source>
        <dbReference type="ARBA" id="ARBA00023136"/>
    </source>
</evidence>
<evidence type="ECO:0000256" key="5">
    <source>
        <dbReference type="ARBA" id="ARBA00023077"/>
    </source>
</evidence>
<organism evidence="10 11">
    <name type="scientific">Aliarcobacter butzleri</name>
    <dbReference type="NCBI Taxonomy" id="28197"/>
    <lineage>
        <taxon>Bacteria</taxon>
        <taxon>Pseudomonadati</taxon>
        <taxon>Campylobacterota</taxon>
        <taxon>Epsilonproteobacteria</taxon>
        <taxon>Campylobacterales</taxon>
        <taxon>Arcobacteraceae</taxon>
        <taxon>Aliarcobacter</taxon>
    </lineage>
</organism>
<evidence type="ECO:0000256" key="4">
    <source>
        <dbReference type="ARBA" id="ARBA00022692"/>
    </source>
</evidence>
<dbReference type="GO" id="GO:0015344">
    <property type="term" value="F:siderophore uptake transmembrane transporter activity"/>
    <property type="evidence" value="ECO:0007669"/>
    <property type="project" value="TreeGrafter"/>
</dbReference>
<comment type="similarity">
    <text evidence="8">Belongs to the TonB-dependent receptor family.</text>
</comment>
<evidence type="ECO:0000313" key="11">
    <source>
        <dbReference type="Proteomes" id="UP001171529"/>
    </source>
</evidence>
<dbReference type="InterPro" id="IPR010917">
    <property type="entry name" value="TonB_rcpt_CS"/>
</dbReference>
<evidence type="ECO:0000256" key="2">
    <source>
        <dbReference type="ARBA" id="ARBA00022448"/>
    </source>
</evidence>
<sequence>MRGGNYLDPEEGNTVEFGLKSEFYDGKLNSSIAYFITKQDNLAVTDGTNLTPDGSQAYTTADGAKIKGWDLTIGGEILPNWDITGGYTYTKAEDQNGDRLNSSTVPKQTLKLFTSYKYNKLTVGTGINWQSEINDVYTRYGLNKQVQQKAYTVVNAMTKYEVEKDLDVILNVNNLFDEEYRYFPAQGGYGDERNYTLSLNYKF</sequence>
<dbReference type="GO" id="GO:0009279">
    <property type="term" value="C:cell outer membrane"/>
    <property type="evidence" value="ECO:0007669"/>
    <property type="project" value="UniProtKB-SubCell"/>
</dbReference>
<evidence type="ECO:0000256" key="1">
    <source>
        <dbReference type="ARBA" id="ARBA00004571"/>
    </source>
</evidence>
<dbReference type="PROSITE" id="PS01156">
    <property type="entry name" value="TONB_DEPENDENT_REC_2"/>
    <property type="match status" value="1"/>
</dbReference>
<dbReference type="InterPro" id="IPR039426">
    <property type="entry name" value="TonB-dep_rcpt-like"/>
</dbReference>
<name>A0AAW7PTA5_9BACT</name>
<dbReference type="PANTHER" id="PTHR32552">
    <property type="entry name" value="FERRICHROME IRON RECEPTOR-RELATED"/>
    <property type="match status" value="1"/>
</dbReference>
<keyword evidence="6 8" id="KW-0472">Membrane</keyword>
<dbReference type="PROSITE" id="PS52016">
    <property type="entry name" value="TONB_DEPENDENT_REC_3"/>
    <property type="match status" value="1"/>
</dbReference>
<dbReference type="SUPFAM" id="SSF56935">
    <property type="entry name" value="Porins"/>
    <property type="match status" value="1"/>
</dbReference>
<evidence type="ECO:0000256" key="3">
    <source>
        <dbReference type="ARBA" id="ARBA00022452"/>
    </source>
</evidence>
<protein>
    <submittedName>
        <fullName evidence="10">TonB-dependent receptor</fullName>
    </submittedName>
</protein>
<dbReference type="EMBL" id="JAPZDC010000005">
    <property type="protein sequence ID" value="MDN5064290.1"/>
    <property type="molecule type" value="Genomic_DNA"/>
</dbReference>
<keyword evidence="4 8" id="KW-0812">Transmembrane</keyword>
<evidence type="ECO:0000259" key="9">
    <source>
        <dbReference type="Pfam" id="PF00593"/>
    </source>
</evidence>
<proteinExistence type="inferred from homology"/>
<dbReference type="AlphaFoldDB" id="A0AAW7PTA5"/>
<dbReference type="Proteomes" id="UP001171529">
    <property type="component" value="Unassembled WGS sequence"/>
</dbReference>
<comment type="caution">
    <text evidence="10">The sequence shown here is derived from an EMBL/GenBank/DDBJ whole genome shotgun (WGS) entry which is preliminary data.</text>
</comment>
<keyword evidence="3 8" id="KW-1134">Transmembrane beta strand</keyword>
<dbReference type="Pfam" id="PF00593">
    <property type="entry name" value="TonB_dep_Rec_b-barrel"/>
    <property type="match status" value="1"/>
</dbReference>
<accession>A0AAW7PTA5</accession>
<dbReference type="InterPro" id="IPR000531">
    <property type="entry name" value="Beta-barrel_TonB"/>
</dbReference>
<dbReference type="InterPro" id="IPR036942">
    <property type="entry name" value="Beta-barrel_TonB_sf"/>
</dbReference>
<keyword evidence="5" id="KW-0798">TonB box</keyword>
<keyword evidence="7 8" id="KW-0998">Cell outer membrane</keyword>
<evidence type="ECO:0000256" key="8">
    <source>
        <dbReference type="PROSITE-ProRule" id="PRU01360"/>
    </source>
</evidence>
<dbReference type="Gene3D" id="2.40.170.20">
    <property type="entry name" value="TonB-dependent receptor, beta-barrel domain"/>
    <property type="match status" value="1"/>
</dbReference>
<feature type="domain" description="TonB-dependent receptor-like beta-barrel" evidence="9">
    <location>
        <begin position="4"/>
        <end position="175"/>
    </location>
</feature>
<reference evidence="10" key="1">
    <citation type="submission" date="2022-12" db="EMBL/GenBank/DDBJ databases">
        <authorList>
            <person name="Uljanovas D."/>
        </authorList>
    </citation>
    <scope>NUCLEOTIDE SEQUENCE</scope>
    <source>
        <strain evidence="10">RCM39</strain>
    </source>
</reference>
<comment type="subcellular location">
    <subcellularLocation>
        <location evidence="1 8">Cell outer membrane</location>
        <topology evidence="1 8">Multi-pass membrane protein</topology>
    </subcellularLocation>
</comment>